<dbReference type="InterPro" id="IPR047217">
    <property type="entry name" value="S49_SppA_67K_type_N"/>
</dbReference>
<accession>B8JGE0</accession>
<dbReference type="AlphaFoldDB" id="B8JGE0"/>
<dbReference type="SUPFAM" id="SSF52096">
    <property type="entry name" value="ClpP/crotonase"/>
    <property type="match status" value="2"/>
</dbReference>
<dbReference type="GO" id="GO:0008236">
    <property type="term" value="F:serine-type peptidase activity"/>
    <property type="evidence" value="ECO:0007669"/>
    <property type="project" value="UniProtKB-KW"/>
</dbReference>
<comment type="similarity">
    <text evidence="1">Belongs to the peptidase S49 family.</text>
</comment>
<dbReference type="CDD" id="cd07023">
    <property type="entry name" value="S49_Sppa_N_C"/>
    <property type="match status" value="1"/>
</dbReference>
<keyword evidence="3 7" id="KW-0378">Hydrolase</keyword>
<keyword evidence="2" id="KW-0645">Protease</keyword>
<protein>
    <submittedName>
        <fullName evidence="7">Signal peptide peptidase SppA, 36K type</fullName>
        <ecNumber evidence="7">3.1.3.2</ecNumber>
    </submittedName>
</protein>
<dbReference type="KEGG" id="acp:A2cp1_1267"/>
<keyword evidence="4" id="KW-0720">Serine protease</keyword>
<dbReference type="RefSeq" id="WP_012632588.1">
    <property type="nucleotide sequence ID" value="NC_011891.1"/>
</dbReference>
<dbReference type="NCBIfam" id="TIGR00706">
    <property type="entry name" value="SppA_dom"/>
    <property type="match status" value="1"/>
</dbReference>
<evidence type="ECO:0000256" key="4">
    <source>
        <dbReference type="ARBA" id="ARBA00022825"/>
    </source>
</evidence>
<evidence type="ECO:0000256" key="1">
    <source>
        <dbReference type="ARBA" id="ARBA00008683"/>
    </source>
</evidence>
<dbReference type="InterPro" id="IPR029045">
    <property type="entry name" value="ClpP/crotonase-like_dom_sf"/>
</dbReference>
<evidence type="ECO:0000256" key="5">
    <source>
        <dbReference type="SAM" id="SignalP"/>
    </source>
</evidence>
<evidence type="ECO:0000256" key="2">
    <source>
        <dbReference type="ARBA" id="ARBA00022670"/>
    </source>
</evidence>
<dbReference type="EC" id="3.1.3.2" evidence="7"/>
<dbReference type="InterPro" id="IPR004635">
    <property type="entry name" value="Pept_S49_SppA"/>
</dbReference>
<keyword evidence="5" id="KW-0732">Signal</keyword>
<dbReference type="PANTHER" id="PTHR33209:SF1">
    <property type="entry name" value="PEPTIDASE S49 DOMAIN-CONTAINING PROTEIN"/>
    <property type="match status" value="1"/>
</dbReference>
<evidence type="ECO:0000313" key="7">
    <source>
        <dbReference type="EMBL" id="ACL64611.1"/>
    </source>
</evidence>
<dbReference type="Gene3D" id="3.90.226.10">
    <property type="entry name" value="2-enoyl-CoA Hydratase, Chain A, domain 1"/>
    <property type="match status" value="2"/>
</dbReference>
<feature type="chain" id="PRO_5002872799" evidence="5">
    <location>
        <begin position="23"/>
        <end position="834"/>
    </location>
</feature>
<gene>
    <name evidence="7" type="ordered locus">A2cp1_1267</name>
</gene>
<dbReference type="Proteomes" id="UP000007089">
    <property type="component" value="Chromosome"/>
</dbReference>
<dbReference type="Gene3D" id="6.20.330.10">
    <property type="match status" value="2"/>
</dbReference>
<organism evidence="7 8">
    <name type="scientific">Anaeromyxobacter dehalogenans (strain ATCC BAA-258 / DSM 21875 / 2CP-1)</name>
    <dbReference type="NCBI Taxonomy" id="455488"/>
    <lineage>
        <taxon>Bacteria</taxon>
        <taxon>Pseudomonadati</taxon>
        <taxon>Myxococcota</taxon>
        <taxon>Myxococcia</taxon>
        <taxon>Myxococcales</taxon>
        <taxon>Cystobacterineae</taxon>
        <taxon>Anaeromyxobacteraceae</taxon>
        <taxon>Anaeromyxobacter</taxon>
    </lineage>
</organism>
<proteinExistence type="inferred from homology"/>
<reference evidence="7" key="1">
    <citation type="submission" date="2009-01" db="EMBL/GenBank/DDBJ databases">
        <title>Complete sequence of Anaeromyxobacter dehalogenans 2CP-1.</title>
        <authorList>
            <consortium name="US DOE Joint Genome Institute"/>
            <person name="Lucas S."/>
            <person name="Copeland A."/>
            <person name="Lapidus A."/>
            <person name="Glavina del Rio T."/>
            <person name="Dalin E."/>
            <person name="Tice H."/>
            <person name="Bruce D."/>
            <person name="Goodwin L."/>
            <person name="Pitluck S."/>
            <person name="Saunders E."/>
            <person name="Brettin T."/>
            <person name="Detter J.C."/>
            <person name="Han C."/>
            <person name="Larimer F."/>
            <person name="Land M."/>
            <person name="Hauser L."/>
            <person name="Kyrpides N."/>
            <person name="Ovchinnikova G."/>
            <person name="Beliaev A.S."/>
            <person name="Richardson P."/>
        </authorList>
    </citation>
    <scope>NUCLEOTIDE SEQUENCE</scope>
    <source>
        <strain evidence="7">2CP-1</strain>
    </source>
</reference>
<feature type="domain" description="Peptidase S49" evidence="6">
    <location>
        <begin position="614"/>
        <end position="762"/>
    </location>
</feature>
<dbReference type="InterPro" id="IPR047272">
    <property type="entry name" value="S49_SppA_C"/>
</dbReference>
<feature type="domain" description="Peptidase S49" evidence="6">
    <location>
        <begin position="368"/>
        <end position="507"/>
    </location>
</feature>
<dbReference type="Pfam" id="PF01343">
    <property type="entry name" value="Peptidase_S49"/>
    <property type="match status" value="2"/>
</dbReference>
<evidence type="ECO:0000313" key="8">
    <source>
        <dbReference type="Proteomes" id="UP000007089"/>
    </source>
</evidence>
<dbReference type="PANTHER" id="PTHR33209">
    <property type="entry name" value="PROTEASE 4"/>
    <property type="match status" value="1"/>
</dbReference>
<dbReference type="GO" id="GO:0003993">
    <property type="term" value="F:acid phosphatase activity"/>
    <property type="evidence" value="ECO:0007669"/>
    <property type="project" value="UniProtKB-EC"/>
</dbReference>
<dbReference type="EMBL" id="CP001359">
    <property type="protein sequence ID" value="ACL64611.1"/>
    <property type="molecule type" value="Genomic_DNA"/>
</dbReference>
<feature type="signal peptide" evidence="5">
    <location>
        <begin position="1"/>
        <end position="22"/>
    </location>
</feature>
<dbReference type="InterPro" id="IPR002142">
    <property type="entry name" value="Peptidase_S49"/>
</dbReference>
<evidence type="ECO:0000259" key="6">
    <source>
        <dbReference type="Pfam" id="PF01343"/>
    </source>
</evidence>
<dbReference type="HOGENOM" id="CLU_330352_0_0_7"/>
<keyword evidence="8" id="KW-1185">Reference proteome</keyword>
<dbReference type="CDD" id="cd07018">
    <property type="entry name" value="S49_SppA_67K_type"/>
    <property type="match status" value="1"/>
</dbReference>
<evidence type="ECO:0000256" key="3">
    <source>
        <dbReference type="ARBA" id="ARBA00022801"/>
    </source>
</evidence>
<name>B8JGE0_ANAD2</name>
<sequence length="834" mass="87745">MKPFVNLAALALALAAPAAAHAQLSAVTDRVQGLPAGLGVPSLGAAVAEEPADLSANPAAIGFLGGLGLQYFHESGLRPGARGDGLYAGDRLGPLGVGYSVEWLRPGLDAGGERWRRSRLGLTLGDGRALSLGVAWTWIASRNDAIEQAGGWDLGLTLRPTRWLSIGAAMLGRDARLGGADVPVRYDLGLATRLWHDRLTLSADLLADDEARDAFRSDHLAFGASAELWRGVALGLQVQLPVRDLPGDAGDPLGLVSLTWNAPHSGVTFAGAGVGGRGGWLGGVRLSEERYRSGGPAVVMPTVDVDRELQRRRVLVFDVGDRDPYATLVTRLEAARDDPEVGALLVRIGGLSLGGGRVEELRALLAAVRARKPVLAYLEGGGTREYWLATGATAIAAPPGAPLIVNGISTSQLFLRGGLARLGIAFDVVKAGAYKSAAEPLVRDAPSPEAREATEAVLDDVFGRFVAQVAEARRLPPERVRALVDQGLFTAEEAKDAGLVDAVAWPDELERWGRAVAGRRLFERGAYRPEPERLAQRWGRPAVIQVVRVEGIIARGRSRADPLGADGVAGAETIAAEIHRAADDAAVRAIVLRIESGGGDGLASDLIWREAVRARRKGKPVIASMGDLAASGGYLVAVGADAILAERSTLTGSIGVFAAKPDLSGLLAKLSIHPEAYQRGENARLVSVLKPWTPAERAVLEKQVGAFYRQFVARVAEGRRLTTAEVEAVAGGRVWTGQQALERRLVDRIGTLADAIRLARERIGLAPDDVVEVRREDGGGALARVAGHALTAAPEPPLAGLARAFPELSALALLTEIGPVLAIPEEWVAPEAGP</sequence>
<dbReference type="GO" id="GO:0006508">
    <property type="term" value="P:proteolysis"/>
    <property type="evidence" value="ECO:0007669"/>
    <property type="project" value="UniProtKB-KW"/>
</dbReference>